<proteinExistence type="inferred from homology"/>
<dbReference type="Pfam" id="PF02826">
    <property type="entry name" value="2-Hacid_dh_C"/>
    <property type="match status" value="1"/>
</dbReference>
<dbReference type="Proteomes" id="UP001565368">
    <property type="component" value="Unassembled WGS sequence"/>
</dbReference>
<protein>
    <submittedName>
        <fullName evidence="7">PFAM D-isomer specific 2-hydroxyacid dehydrogenase catalytic region</fullName>
        <ecNumber evidence="7">1.1.1.310</ecNumber>
    </submittedName>
</protein>
<dbReference type="SUPFAM" id="SSF52283">
    <property type="entry name" value="Formate/glycerate dehydrogenase catalytic domain-like"/>
    <property type="match status" value="1"/>
</dbReference>
<feature type="domain" description="D-isomer specific 2-hydroxyacid dehydrogenase NAD-binding" evidence="6">
    <location>
        <begin position="138"/>
        <end position="304"/>
    </location>
</feature>
<comment type="similarity">
    <text evidence="1 4">Belongs to the D-isomer specific 2-hydroxyacid dehydrogenase family.</text>
</comment>
<evidence type="ECO:0000256" key="3">
    <source>
        <dbReference type="ARBA" id="ARBA00023027"/>
    </source>
</evidence>
<dbReference type="Pfam" id="PF00389">
    <property type="entry name" value="2-Hacid_dh"/>
    <property type="match status" value="1"/>
</dbReference>
<evidence type="ECO:0000256" key="4">
    <source>
        <dbReference type="RuleBase" id="RU003719"/>
    </source>
</evidence>
<evidence type="ECO:0000259" key="5">
    <source>
        <dbReference type="Pfam" id="PF00389"/>
    </source>
</evidence>
<evidence type="ECO:0000256" key="2">
    <source>
        <dbReference type="ARBA" id="ARBA00023002"/>
    </source>
</evidence>
<dbReference type="InterPro" id="IPR006139">
    <property type="entry name" value="D-isomer_2_OHA_DH_cat_dom"/>
</dbReference>
<dbReference type="GO" id="GO:0102155">
    <property type="term" value="F:S-sulfolactate dehydrogenase activity"/>
    <property type="evidence" value="ECO:0007669"/>
    <property type="project" value="UniProtKB-EC"/>
</dbReference>
<dbReference type="SUPFAM" id="SSF51735">
    <property type="entry name" value="NAD(P)-binding Rossmann-fold domains"/>
    <property type="match status" value="1"/>
</dbReference>
<dbReference type="EC" id="1.1.1.310" evidence="7"/>
<sequence length="338" mass="35343">MLSILTQTQNPFATFTIDAYAHGYPHPAGRANEPVVVALDAFDPTGTAYLRALFPRLRPAASLPDAEGLLVLSSPVTAHDMAQAPKLRWIVAHTTENVDLAAAAAAGIAVRCVTGSNAGLVAEVALGLVCAAAGTLLELIDRQLRPGEFGGKRTSGAATELLTDKVFGVVGGGASGFLAARKFYDTFGATVLVYDPDFPEDDFRWACLPHERAELRDVLSRADVLSVHIALSAETRGLIGADELACMQPTAILASTTRHVVDEDALRAALSSGTIACAALDTGLPLTPGERAGWSSLDNAVVTPRDGARGKVQTATAVAMADCMRELIDGGRARDWAV</sequence>
<comment type="caution">
    <text evidence="7">The sequence shown here is derived from an EMBL/GenBank/DDBJ whole genome shotgun (WGS) entry which is preliminary data.</text>
</comment>
<feature type="domain" description="D-isomer specific 2-hydroxyacid dehydrogenase catalytic" evidence="5">
    <location>
        <begin position="61"/>
        <end position="307"/>
    </location>
</feature>
<organism evidence="7 8">
    <name type="scientific">Vanrija albida</name>
    <dbReference type="NCBI Taxonomy" id="181172"/>
    <lineage>
        <taxon>Eukaryota</taxon>
        <taxon>Fungi</taxon>
        <taxon>Dikarya</taxon>
        <taxon>Basidiomycota</taxon>
        <taxon>Agaricomycotina</taxon>
        <taxon>Tremellomycetes</taxon>
        <taxon>Trichosporonales</taxon>
        <taxon>Trichosporonaceae</taxon>
        <taxon>Vanrija</taxon>
    </lineage>
</organism>
<dbReference type="InterPro" id="IPR006140">
    <property type="entry name" value="D-isomer_DH_NAD-bd"/>
</dbReference>
<dbReference type="GeneID" id="95985927"/>
<keyword evidence="3" id="KW-0520">NAD</keyword>
<evidence type="ECO:0000259" key="6">
    <source>
        <dbReference type="Pfam" id="PF02826"/>
    </source>
</evidence>
<accession>A0ABR3Q027</accession>
<keyword evidence="8" id="KW-1185">Reference proteome</keyword>
<dbReference type="EMBL" id="JBBXJM010000004">
    <property type="protein sequence ID" value="KAL1408084.1"/>
    <property type="molecule type" value="Genomic_DNA"/>
</dbReference>
<evidence type="ECO:0000256" key="1">
    <source>
        <dbReference type="ARBA" id="ARBA00005854"/>
    </source>
</evidence>
<dbReference type="InterPro" id="IPR036291">
    <property type="entry name" value="NAD(P)-bd_dom_sf"/>
</dbReference>
<gene>
    <name evidence="7" type="primary">serA1</name>
    <name evidence="7" type="ORF">Q8F55_004884</name>
</gene>
<dbReference type="Gene3D" id="3.40.50.720">
    <property type="entry name" value="NAD(P)-binding Rossmann-like Domain"/>
    <property type="match status" value="2"/>
</dbReference>
<dbReference type="RefSeq" id="XP_069208028.1">
    <property type="nucleotide sequence ID" value="XM_069353386.1"/>
</dbReference>
<dbReference type="PANTHER" id="PTHR43761">
    <property type="entry name" value="D-ISOMER SPECIFIC 2-HYDROXYACID DEHYDROGENASE FAMILY PROTEIN (AFU_ORTHOLOGUE AFUA_1G13630)"/>
    <property type="match status" value="1"/>
</dbReference>
<name>A0ABR3Q027_9TREE</name>
<evidence type="ECO:0000313" key="8">
    <source>
        <dbReference type="Proteomes" id="UP001565368"/>
    </source>
</evidence>
<evidence type="ECO:0000313" key="7">
    <source>
        <dbReference type="EMBL" id="KAL1408084.1"/>
    </source>
</evidence>
<reference evidence="7 8" key="1">
    <citation type="submission" date="2023-08" db="EMBL/GenBank/DDBJ databases">
        <title>Annotated Genome Sequence of Vanrija albida AlHP1.</title>
        <authorList>
            <person name="Herzog R."/>
        </authorList>
    </citation>
    <scope>NUCLEOTIDE SEQUENCE [LARGE SCALE GENOMIC DNA]</scope>
    <source>
        <strain evidence="7 8">AlHP1</strain>
    </source>
</reference>
<dbReference type="InterPro" id="IPR050418">
    <property type="entry name" value="D-iso_2-hydroxyacid_DH_PdxB"/>
</dbReference>
<dbReference type="PANTHER" id="PTHR43761:SF1">
    <property type="entry name" value="D-ISOMER SPECIFIC 2-HYDROXYACID DEHYDROGENASE CATALYTIC DOMAIN-CONTAINING PROTEIN-RELATED"/>
    <property type="match status" value="1"/>
</dbReference>
<keyword evidence="2 4" id="KW-0560">Oxidoreductase</keyword>